<reference evidence="2 3" key="1">
    <citation type="submission" date="2023-09" db="EMBL/GenBank/DDBJ databases">
        <title>Multi-omics analysis of a traditional fermented food reveals byproduct-associated fungal strains for waste-to-food upcycling.</title>
        <authorList>
            <consortium name="Lawrence Berkeley National Laboratory"/>
            <person name="Rekdal V.M."/>
            <person name="Villalobos-Escobedo J.M."/>
            <person name="Rodriguez-Valeron N."/>
            <person name="Garcia M.O."/>
            <person name="Vasquez D.P."/>
            <person name="Damayanti I."/>
            <person name="Sorensen P.M."/>
            <person name="Baidoo E.E."/>
            <person name="De Carvalho A.C."/>
            <person name="Riley R."/>
            <person name="Lipzen A."/>
            <person name="He G."/>
            <person name="Yan M."/>
            <person name="Haridas S."/>
            <person name="Daum C."/>
            <person name="Yoshinaga Y."/>
            <person name="Ng V."/>
            <person name="Grigoriev I.V."/>
            <person name="Munk R."/>
            <person name="Nuraida L."/>
            <person name="Wijaya C.H."/>
            <person name="Morales P.-C."/>
            <person name="Keasling J.D."/>
        </authorList>
    </citation>
    <scope>NUCLEOTIDE SEQUENCE [LARGE SCALE GENOMIC DNA]</scope>
    <source>
        <strain evidence="2 3">FGSC 2613</strain>
    </source>
</reference>
<dbReference type="EMBL" id="JAVLET010000002">
    <property type="protein sequence ID" value="KAL0473346.1"/>
    <property type="molecule type" value="Genomic_DNA"/>
</dbReference>
<accession>A0ABR3DNE5</accession>
<sequence>MDKYFMAFILSRIPGLLPFEVSLLEDFIVFRLRYQTAENKNKRVGFLEFGQVECCFRRVMMKLLHRTWPPCQQATTVLTKITKTNRIPMYAWVADSPESRGCSFVTTMTKKRATKIKTKKTGARSKTTGRGTTFPIPGRTTRDRRGQKKWSMFT</sequence>
<proteinExistence type="predicted"/>
<gene>
    <name evidence="2" type="ORF">QR685DRAFT_171925</name>
</gene>
<evidence type="ECO:0000313" key="2">
    <source>
        <dbReference type="EMBL" id="KAL0473346.1"/>
    </source>
</evidence>
<feature type="region of interest" description="Disordered" evidence="1">
    <location>
        <begin position="115"/>
        <end position="154"/>
    </location>
</feature>
<comment type="caution">
    <text evidence="2">The sequence shown here is derived from an EMBL/GenBank/DDBJ whole genome shotgun (WGS) entry which is preliminary data.</text>
</comment>
<evidence type="ECO:0000256" key="1">
    <source>
        <dbReference type="SAM" id="MobiDB-lite"/>
    </source>
</evidence>
<protein>
    <submittedName>
        <fullName evidence="2">Uncharacterized protein</fullName>
    </submittedName>
</protein>
<dbReference type="Proteomes" id="UP001451303">
    <property type="component" value="Unassembled WGS sequence"/>
</dbReference>
<organism evidence="2 3">
    <name type="scientific">Neurospora intermedia</name>
    <dbReference type="NCBI Taxonomy" id="5142"/>
    <lineage>
        <taxon>Eukaryota</taxon>
        <taxon>Fungi</taxon>
        <taxon>Dikarya</taxon>
        <taxon>Ascomycota</taxon>
        <taxon>Pezizomycotina</taxon>
        <taxon>Sordariomycetes</taxon>
        <taxon>Sordariomycetidae</taxon>
        <taxon>Sordariales</taxon>
        <taxon>Sordariaceae</taxon>
        <taxon>Neurospora</taxon>
    </lineage>
</organism>
<evidence type="ECO:0000313" key="3">
    <source>
        <dbReference type="Proteomes" id="UP001451303"/>
    </source>
</evidence>
<name>A0ABR3DNE5_NEUIN</name>
<keyword evidence="3" id="KW-1185">Reference proteome</keyword>